<gene>
    <name evidence="6" type="ORF">FPE01S_01_05370</name>
</gene>
<dbReference type="PANTHER" id="PTHR21600:SF44">
    <property type="entry name" value="RIBOSOMAL LARGE SUBUNIT PSEUDOURIDINE SYNTHASE D"/>
    <property type="match status" value="1"/>
</dbReference>
<dbReference type="AlphaFoldDB" id="A0A0E9MVL2"/>
<keyword evidence="7" id="KW-1185">Reference proteome</keyword>
<comment type="function">
    <text evidence="4">Responsible for synthesis of pseudouridine from uracil.</text>
</comment>
<dbReference type="Gene3D" id="3.30.2350.10">
    <property type="entry name" value="Pseudouridine synthase"/>
    <property type="match status" value="1"/>
</dbReference>
<evidence type="ECO:0000256" key="4">
    <source>
        <dbReference type="RuleBase" id="RU362028"/>
    </source>
</evidence>
<organism evidence="6 7">
    <name type="scientific">Flavihumibacter petaseus NBRC 106054</name>
    <dbReference type="NCBI Taxonomy" id="1220578"/>
    <lineage>
        <taxon>Bacteria</taxon>
        <taxon>Pseudomonadati</taxon>
        <taxon>Bacteroidota</taxon>
        <taxon>Chitinophagia</taxon>
        <taxon>Chitinophagales</taxon>
        <taxon>Chitinophagaceae</taxon>
        <taxon>Flavihumibacter</taxon>
    </lineage>
</organism>
<dbReference type="SUPFAM" id="SSF55120">
    <property type="entry name" value="Pseudouridine synthase"/>
    <property type="match status" value="1"/>
</dbReference>
<dbReference type="EMBL" id="BBWV01000001">
    <property type="protein sequence ID" value="GAO41523.1"/>
    <property type="molecule type" value="Genomic_DNA"/>
</dbReference>
<dbReference type="CDD" id="cd02869">
    <property type="entry name" value="PseudoU_synth_RluA_like"/>
    <property type="match status" value="1"/>
</dbReference>
<dbReference type="InterPro" id="IPR006225">
    <property type="entry name" value="PsdUridine_synth_RluC/D"/>
</dbReference>
<name>A0A0E9MVL2_9BACT</name>
<comment type="caution">
    <text evidence="6">The sequence shown here is derived from an EMBL/GenBank/DDBJ whole genome shotgun (WGS) entry which is preliminary data.</text>
</comment>
<dbReference type="GO" id="GO:0140098">
    <property type="term" value="F:catalytic activity, acting on RNA"/>
    <property type="evidence" value="ECO:0007669"/>
    <property type="project" value="UniProtKB-ARBA"/>
</dbReference>
<comment type="similarity">
    <text evidence="1 4">Belongs to the pseudouridine synthase RluA family.</text>
</comment>
<reference evidence="6 7" key="1">
    <citation type="submission" date="2015-04" db="EMBL/GenBank/DDBJ databases">
        <title>Whole genome shotgun sequence of Flavihumibacter petaseus NBRC 106054.</title>
        <authorList>
            <person name="Miyazawa S."/>
            <person name="Hosoyama A."/>
            <person name="Hashimoto M."/>
            <person name="Noguchi M."/>
            <person name="Tsuchikane K."/>
            <person name="Ohji S."/>
            <person name="Yamazoe A."/>
            <person name="Ichikawa N."/>
            <person name="Kimura A."/>
            <person name="Fujita N."/>
        </authorList>
    </citation>
    <scope>NUCLEOTIDE SEQUENCE [LARGE SCALE GENOMIC DNA]</scope>
    <source>
        <strain evidence="6 7">NBRC 106054</strain>
    </source>
</reference>
<dbReference type="InterPro" id="IPR006224">
    <property type="entry name" value="PsdUridine_synth_RluA-like_CS"/>
</dbReference>
<dbReference type="PROSITE" id="PS01129">
    <property type="entry name" value="PSI_RLU"/>
    <property type="match status" value="1"/>
</dbReference>
<dbReference type="InterPro" id="IPR050188">
    <property type="entry name" value="RluA_PseudoU_synthase"/>
</dbReference>
<evidence type="ECO:0000256" key="1">
    <source>
        <dbReference type="ARBA" id="ARBA00010876"/>
    </source>
</evidence>
<evidence type="ECO:0000256" key="3">
    <source>
        <dbReference type="PIRSR" id="PIRSR606225-1"/>
    </source>
</evidence>
<dbReference type="InterPro" id="IPR020103">
    <property type="entry name" value="PsdUridine_synth_cat_dom_sf"/>
</dbReference>
<dbReference type="PANTHER" id="PTHR21600">
    <property type="entry name" value="MITOCHONDRIAL RNA PSEUDOURIDINE SYNTHASE"/>
    <property type="match status" value="1"/>
</dbReference>
<dbReference type="GO" id="GO:0003723">
    <property type="term" value="F:RNA binding"/>
    <property type="evidence" value="ECO:0007669"/>
    <property type="project" value="InterPro"/>
</dbReference>
<evidence type="ECO:0000313" key="7">
    <source>
        <dbReference type="Proteomes" id="UP000033121"/>
    </source>
</evidence>
<dbReference type="Proteomes" id="UP000033121">
    <property type="component" value="Unassembled WGS sequence"/>
</dbReference>
<evidence type="ECO:0000256" key="2">
    <source>
        <dbReference type="ARBA" id="ARBA00023235"/>
    </source>
</evidence>
<dbReference type="NCBIfam" id="TIGR00005">
    <property type="entry name" value="rluA_subfam"/>
    <property type="match status" value="1"/>
</dbReference>
<feature type="domain" description="Pseudouridine synthase RsuA/RluA-like" evidence="5">
    <location>
        <begin position="12"/>
        <end position="157"/>
    </location>
</feature>
<dbReference type="GO" id="GO:0009982">
    <property type="term" value="F:pseudouridine synthase activity"/>
    <property type="evidence" value="ECO:0007669"/>
    <property type="project" value="InterPro"/>
</dbReference>
<dbReference type="STRING" id="1220578.FPE01S_01_05370"/>
<dbReference type="OrthoDB" id="9807829at2"/>
<feature type="active site" evidence="3">
    <location>
        <position position="53"/>
    </location>
</feature>
<dbReference type="GO" id="GO:0000455">
    <property type="term" value="P:enzyme-directed rRNA pseudouridine synthesis"/>
    <property type="evidence" value="ECO:0007669"/>
    <property type="project" value="TreeGrafter"/>
</dbReference>
<evidence type="ECO:0000313" key="6">
    <source>
        <dbReference type="EMBL" id="GAO41523.1"/>
    </source>
</evidence>
<sequence length="240" mass="27075">MKAPEVLKETADYIILNKPAGVLSIPDREQSAVSLKDMLIRQFGQIFTVHRLDRDTSGVIIFAKNENAHRYLSQQFEARTTEKYYHGLVTGRVYSEEGLIDEAIGEHPSKKGVMTVVRKGKPSLTAYRLLQAFPQFSWMEFRIMTGRTHQIRVHMKHFGHPIACDPVYGDGQPVFLSALKKNYKLGKNELEEKPLLARLALHASKLVFEAPGGEIVSIEAPLPKDLKAVLQQLGKQEIAR</sequence>
<keyword evidence="2 4" id="KW-0413">Isomerase</keyword>
<dbReference type="EC" id="5.4.99.-" evidence="4"/>
<dbReference type="Pfam" id="PF00849">
    <property type="entry name" value="PseudoU_synth_2"/>
    <property type="match status" value="1"/>
</dbReference>
<accession>A0A0E9MVL2</accession>
<dbReference type="RefSeq" id="WP_046367376.1">
    <property type="nucleotide sequence ID" value="NZ_BBWV01000001.1"/>
</dbReference>
<protein>
    <recommendedName>
        <fullName evidence="4">Pseudouridine synthase</fullName>
        <ecNumber evidence="4">5.4.99.-</ecNumber>
    </recommendedName>
</protein>
<evidence type="ECO:0000259" key="5">
    <source>
        <dbReference type="Pfam" id="PF00849"/>
    </source>
</evidence>
<comment type="catalytic activity">
    <reaction evidence="4">
        <text>a uridine in RNA = a pseudouridine in RNA</text>
        <dbReference type="Rhea" id="RHEA:48348"/>
        <dbReference type="Rhea" id="RHEA-COMP:12068"/>
        <dbReference type="Rhea" id="RHEA-COMP:12069"/>
        <dbReference type="ChEBI" id="CHEBI:65314"/>
        <dbReference type="ChEBI" id="CHEBI:65315"/>
    </reaction>
</comment>
<proteinExistence type="inferred from homology"/>
<dbReference type="InterPro" id="IPR006145">
    <property type="entry name" value="PsdUridine_synth_RsuA/RluA"/>
</dbReference>